<feature type="domain" description="SWIM-type" evidence="3">
    <location>
        <begin position="49"/>
        <end position="86"/>
    </location>
</feature>
<keyword evidence="5" id="KW-1185">Reference proteome</keyword>
<reference evidence="5" key="1">
    <citation type="journal article" date="2019" name="Int. J. Syst. Evol. Microbiol.">
        <title>The Global Catalogue of Microorganisms (GCM) 10K type strain sequencing project: providing services to taxonomists for standard genome sequencing and annotation.</title>
        <authorList>
            <consortium name="The Broad Institute Genomics Platform"/>
            <consortium name="The Broad Institute Genome Sequencing Center for Infectious Disease"/>
            <person name="Wu L."/>
            <person name="Ma J."/>
        </authorList>
    </citation>
    <scope>NUCLEOTIDE SEQUENCE [LARGE SCALE GENOMIC DNA]</scope>
    <source>
        <strain evidence="5">JCM 17217</strain>
    </source>
</reference>
<feature type="compositionally biased region" description="Basic residues" evidence="2">
    <location>
        <begin position="347"/>
        <end position="357"/>
    </location>
</feature>
<dbReference type="EMBL" id="BAABDI010000016">
    <property type="protein sequence ID" value="GAA3978259.1"/>
    <property type="molecule type" value="Genomic_DNA"/>
</dbReference>
<feature type="region of interest" description="Disordered" evidence="2">
    <location>
        <begin position="316"/>
        <end position="357"/>
    </location>
</feature>
<evidence type="ECO:0000313" key="5">
    <source>
        <dbReference type="Proteomes" id="UP001501556"/>
    </source>
</evidence>
<evidence type="ECO:0000256" key="2">
    <source>
        <dbReference type="SAM" id="MobiDB-lite"/>
    </source>
</evidence>
<protein>
    <recommendedName>
        <fullName evidence="3">SWIM-type domain-containing protein</fullName>
    </recommendedName>
</protein>
<keyword evidence="1" id="KW-0479">Metal-binding</keyword>
<keyword evidence="1" id="KW-0863">Zinc-finger</keyword>
<evidence type="ECO:0000313" key="4">
    <source>
        <dbReference type="EMBL" id="GAA3978259.1"/>
    </source>
</evidence>
<dbReference type="InterPro" id="IPR007527">
    <property type="entry name" value="Znf_SWIM"/>
</dbReference>
<evidence type="ECO:0000259" key="3">
    <source>
        <dbReference type="PROSITE" id="PS50966"/>
    </source>
</evidence>
<keyword evidence="1" id="KW-0862">Zinc</keyword>
<dbReference type="RefSeq" id="WP_345124733.1">
    <property type="nucleotide sequence ID" value="NZ_BAABDI010000016.1"/>
</dbReference>
<dbReference type="Proteomes" id="UP001501556">
    <property type="component" value="Unassembled WGS sequence"/>
</dbReference>
<comment type="caution">
    <text evidence="4">The sequence shown here is derived from an EMBL/GenBank/DDBJ whole genome shotgun (WGS) entry which is preliminary data.</text>
</comment>
<organism evidence="4 5">
    <name type="scientific">Hymenobacter antarcticus</name>
    <dbReference type="NCBI Taxonomy" id="486270"/>
    <lineage>
        <taxon>Bacteria</taxon>
        <taxon>Pseudomonadati</taxon>
        <taxon>Bacteroidota</taxon>
        <taxon>Cytophagia</taxon>
        <taxon>Cytophagales</taxon>
        <taxon>Hymenobacteraceae</taxon>
        <taxon>Hymenobacter</taxon>
    </lineage>
</organism>
<proteinExistence type="predicted"/>
<evidence type="ECO:0000256" key="1">
    <source>
        <dbReference type="PROSITE-ProRule" id="PRU00325"/>
    </source>
</evidence>
<sequence>MFTKKELAALVPRTIFERGRAYYEDDEAVGSIRQQGDVFTAKVRGTATYRVSLQIRATGPPEIQCNCPYDYGPVCKHGIALGLAVLGLVADAGIIAQPAPPEKRSKAEKSAHILKGAWARTSDKQKLAFLRQLLAQKPKQLRRFLAAFEFDEKALAKLPAQPHYVARPTTAPTQRPAPRRPLSLAEQAQQLLEQQRGPELLPLVLALNWLQNPPAHDSYTLPYLLGEAARFQPEATLDAVMERFEGFLEDKSLRNYLLYSRLVACLKALALLPALTQQVQLFASELMQQYRPLRTLQTSLGRAGFVIIAPEEATGLPLKPLKRPPGSDVKAGLPKRRPKPETAALPPKRRGRPRKDA</sequence>
<gene>
    <name evidence="4" type="ORF">GCM10022407_24330</name>
</gene>
<dbReference type="PROSITE" id="PS50966">
    <property type="entry name" value="ZF_SWIM"/>
    <property type="match status" value="1"/>
</dbReference>
<accession>A0ABP7QBB0</accession>
<name>A0ABP7QBB0_9BACT</name>